<evidence type="ECO:0000313" key="2">
    <source>
        <dbReference type="EMBL" id="MBM2413294.1"/>
    </source>
</evidence>
<evidence type="ECO:0000256" key="1">
    <source>
        <dbReference type="SAM" id="Phobius"/>
    </source>
</evidence>
<dbReference type="Proteomes" id="UP000755667">
    <property type="component" value="Unassembled WGS sequence"/>
</dbReference>
<dbReference type="GeneID" id="62641262"/>
<organism evidence="2 4">
    <name type="scientific">Marivita cryptomonadis</name>
    <dbReference type="NCBI Taxonomy" id="505252"/>
    <lineage>
        <taxon>Bacteria</taxon>
        <taxon>Pseudomonadati</taxon>
        <taxon>Pseudomonadota</taxon>
        <taxon>Alphaproteobacteria</taxon>
        <taxon>Rhodobacterales</taxon>
        <taxon>Roseobacteraceae</taxon>
        <taxon>Marivita</taxon>
    </lineage>
</organism>
<keyword evidence="5" id="KW-1185">Reference proteome</keyword>
<dbReference type="EMBL" id="JAFBXE010000008">
    <property type="protein sequence ID" value="MBM2413294.1"/>
    <property type="molecule type" value="Genomic_DNA"/>
</dbReference>
<evidence type="ECO:0008006" key="6">
    <source>
        <dbReference type="Google" id="ProtNLM"/>
    </source>
</evidence>
<evidence type="ECO:0000313" key="5">
    <source>
        <dbReference type="Proteomes" id="UP000809440"/>
    </source>
</evidence>
<dbReference type="OrthoDB" id="7873894at2"/>
<feature type="transmembrane region" description="Helical" evidence="1">
    <location>
        <begin position="51"/>
        <end position="71"/>
    </location>
</feature>
<accession>A0A9Q2NT69</accession>
<evidence type="ECO:0000313" key="3">
    <source>
        <dbReference type="EMBL" id="MBM2417962.1"/>
    </source>
</evidence>
<dbReference type="RefSeq" id="WP_085629680.1">
    <property type="nucleotide sequence ID" value="NZ_JAFBWU010000008.1"/>
</dbReference>
<sequence>MSDMRGGYEPFDCAPALRLEAHERVTQLRFEGISARLDRIEVLIERLERRVWLAVYGVAAAVLADVFLKFVQVTP</sequence>
<evidence type="ECO:0000313" key="4">
    <source>
        <dbReference type="Proteomes" id="UP000755667"/>
    </source>
</evidence>
<keyword evidence="1" id="KW-0812">Transmembrane</keyword>
<dbReference type="EMBL" id="JAFBXF010000008">
    <property type="protein sequence ID" value="MBM2417962.1"/>
    <property type="molecule type" value="Genomic_DNA"/>
</dbReference>
<proteinExistence type="predicted"/>
<dbReference type="Proteomes" id="UP000809440">
    <property type="component" value="Unassembled WGS sequence"/>
</dbReference>
<name>A0A9Q2NT69_9RHOB</name>
<gene>
    <name evidence="2" type="ORF">JQX41_13345</name>
    <name evidence="3" type="ORF">JQX48_13350</name>
</gene>
<keyword evidence="1" id="KW-0472">Membrane</keyword>
<protein>
    <recommendedName>
        <fullName evidence="6">Gene transfer agent protein</fullName>
    </recommendedName>
</protein>
<reference evidence="2 5" key="1">
    <citation type="submission" date="2021-01" db="EMBL/GenBank/DDBJ databases">
        <title>Diatom-associated Roseobacters Show Island Model of Population Structure.</title>
        <authorList>
            <person name="Qu L."/>
            <person name="Feng X."/>
            <person name="Chen Y."/>
            <person name="Li L."/>
            <person name="Wang X."/>
            <person name="Hu Z."/>
            <person name="Wang H."/>
            <person name="Luo H."/>
        </authorList>
    </citation>
    <scope>NUCLEOTIDE SEQUENCE</scope>
    <source>
        <strain evidence="3 5">CC28-63</strain>
        <strain evidence="2">CC28-69</strain>
    </source>
</reference>
<comment type="caution">
    <text evidence="2">The sequence shown here is derived from an EMBL/GenBank/DDBJ whole genome shotgun (WGS) entry which is preliminary data.</text>
</comment>
<dbReference type="AlphaFoldDB" id="A0A9Q2NT69"/>
<keyword evidence="1" id="KW-1133">Transmembrane helix</keyword>